<proteinExistence type="predicted"/>
<dbReference type="Pfam" id="PF11800">
    <property type="entry name" value="RP-C_C"/>
    <property type="match status" value="1"/>
</dbReference>
<feature type="compositionally biased region" description="Basic and acidic residues" evidence="1">
    <location>
        <begin position="441"/>
        <end position="453"/>
    </location>
</feature>
<keyword evidence="5" id="KW-1185">Reference proteome</keyword>
<dbReference type="InterPro" id="IPR047611">
    <property type="entry name" value="RepABC_RepC"/>
</dbReference>
<geneLocation type="plasmid" evidence="4 5">
    <name>pACRY01</name>
</geneLocation>
<dbReference type="InterPro" id="IPR021760">
    <property type="entry name" value="RepC_C"/>
</dbReference>
<dbReference type="EMBL" id="CP000689">
    <property type="protein sequence ID" value="ABQ28889.1"/>
    <property type="molecule type" value="Genomic_DNA"/>
</dbReference>
<gene>
    <name evidence="4" type="ordered locus">Acry_3274</name>
</gene>
<feature type="domain" description="Plasmid replication protein C N-terminal" evidence="2">
    <location>
        <begin position="19"/>
        <end position="191"/>
    </location>
</feature>
<dbReference type="KEGG" id="acr:Acry_3274"/>
<feature type="domain" description="Plasmid replication protein C C-terminal" evidence="3">
    <location>
        <begin position="342"/>
        <end position="439"/>
    </location>
</feature>
<evidence type="ECO:0000259" key="3">
    <source>
        <dbReference type="Pfam" id="PF11800"/>
    </source>
</evidence>
<name>A5FTF7_ACICJ</name>
<dbReference type="AlphaFoldDB" id="A5FTF7"/>
<evidence type="ECO:0000256" key="1">
    <source>
        <dbReference type="SAM" id="MobiDB-lite"/>
    </source>
</evidence>
<keyword evidence="4" id="KW-0614">Plasmid</keyword>
<dbReference type="NCBIfam" id="NF040974">
    <property type="entry name" value="RepABC_RepC"/>
    <property type="match status" value="1"/>
</dbReference>
<sequence length="463" mass="51491">MDTVQRGERVGLGHAPGLRKLTPKMLETIEVAETHRFTSEMLPGQVLAAFKAAAPHLGLRPSVVHAIDWLFRFTNAVDWQPSSRPIVWPSAIMQQQELGLGPSQVKNLNRHLVELGLVVMKDSPNGKRYGRRDSKGRIIEAYGFDLSPLASRFTEFRAVAEEGREERARLQALKRRATIARNGIRQLLDTAVEQGISGEEWETHRVASAVASRGIAGRNRSIEMEMAVAGLEQALSDMRRYLEFVLDARRTKEAQESTELVNLGPKGLENCPHITTTNHLQNLKDTVFASKKSSHSPVLPGKDRPSKGLGNHLNSSKTAHEQQRPGKVRMDTGSLLKITPMELIKLAPRLKTYLNNQTPTWPEIVDAADWLRDEMGISKFIWGDACLVMGREQAAIAVAVVSAKPLDHFRSTPGGYFHGLISKAKIGELHLARTIWGMRGAGERHPKCDRDHLPPSPDPRSYV</sequence>
<dbReference type="HOGENOM" id="CLU_051007_1_0_5"/>
<dbReference type="InterPro" id="IPR005090">
    <property type="entry name" value="RepC_N"/>
</dbReference>
<feature type="compositionally biased region" description="Basic and acidic residues" evidence="1">
    <location>
        <begin position="318"/>
        <end position="328"/>
    </location>
</feature>
<organism evidence="4 5">
    <name type="scientific">Acidiphilium cryptum (strain JF-5)</name>
    <dbReference type="NCBI Taxonomy" id="349163"/>
    <lineage>
        <taxon>Bacteria</taxon>
        <taxon>Pseudomonadati</taxon>
        <taxon>Pseudomonadota</taxon>
        <taxon>Alphaproteobacteria</taxon>
        <taxon>Acetobacterales</taxon>
        <taxon>Acidocellaceae</taxon>
        <taxon>Acidiphilium</taxon>
    </lineage>
</organism>
<dbReference type="Proteomes" id="UP000000245">
    <property type="component" value="Plasmid pACRY01"/>
</dbReference>
<evidence type="ECO:0000259" key="2">
    <source>
        <dbReference type="Pfam" id="PF03428"/>
    </source>
</evidence>
<reference evidence="4 5" key="1">
    <citation type="submission" date="2007-05" db="EMBL/GenBank/DDBJ databases">
        <title>Complete sequence of plasmid1 pACRY01 of Acidiphilium cryptum JF-5.</title>
        <authorList>
            <consortium name="US DOE Joint Genome Institute"/>
            <person name="Copeland A."/>
            <person name="Lucas S."/>
            <person name="Lapidus A."/>
            <person name="Barry K."/>
            <person name="Detter J.C."/>
            <person name="Glavina del Rio T."/>
            <person name="Hammon N."/>
            <person name="Israni S."/>
            <person name="Dalin E."/>
            <person name="Tice H."/>
            <person name="Pitluck S."/>
            <person name="Sims D."/>
            <person name="Brettin T."/>
            <person name="Bruce D."/>
            <person name="Han C."/>
            <person name="Schmutz J."/>
            <person name="Larimer F."/>
            <person name="Land M."/>
            <person name="Hauser L."/>
            <person name="Kyrpides N."/>
            <person name="Kim E."/>
            <person name="Magnuson T."/>
            <person name="Richardson P."/>
        </authorList>
    </citation>
    <scope>NUCLEOTIDE SEQUENCE [LARGE SCALE GENOMIC DNA]</scope>
    <source>
        <strain evidence="5">JF-5</strain>
        <plasmid evidence="5">Plasmid pACRY01</plasmid>
    </source>
</reference>
<dbReference type="Pfam" id="PF03428">
    <property type="entry name" value="RP-C"/>
    <property type="match status" value="1"/>
</dbReference>
<feature type="region of interest" description="Disordered" evidence="1">
    <location>
        <begin position="290"/>
        <end position="328"/>
    </location>
</feature>
<protein>
    <submittedName>
        <fullName evidence="4">Replication protein C</fullName>
    </submittedName>
</protein>
<evidence type="ECO:0000313" key="4">
    <source>
        <dbReference type="EMBL" id="ABQ28889.1"/>
    </source>
</evidence>
<evidence type="ECO:0000313" key="5">
    <source>
        <dbReference type="Proteomes" id="UP000000245"/>
    </source>
</evidence>
<feature type="compositionally biased region" description="Pro residues" evidence="1">
    <location>
        <begin position="454"/>
        <end position="463"/>
    </location>
</feature>
<feature type="region of interest" description="Disordered" evidence="1">
    <location>
        <begin position="441"/>
        <end position="463"/>
    </location>
</feature>
<accession>A5FTF7</accession>
<dbReference type="RefSeq" id="WP_011930436.1">
    <property type="nucleotide sequence ID" value="NC_009467.1"/>
</dbReference>